<dbReference type="UniPathway" id="UPA00252"/>
<reference evidence="9 10" key="1">
    <citation type="submission" date="2014-03" db="EMBL/GenBank/DDBJ databases">
        <title>Genomics of Bifidobacteria.</title>
        <authorList>
            <person name="Ventura M."/>
            <person name="Milani C."/>
            <person name="Lugli G.A."/>
        </authorList>
    </citation>
    <scope>NUCLEOTIDE SEQUENCE [LARGE SCALE GENOMIC DNA]</scope>
    <source>
        <strain evidence="9 10">DSM 22766</strain>
    </source>
</reference>
<keyword evidence="7" id="KW-0479">Metal-binding</keyword>
<keyword evidence="2 7" id="KW-0408">Iron</keyword>
<dbReference type="HAMAP" id="MF_00323">
    <property type="entry name" value="Ferrochelatase"/>
    <property type="match status" value="1"/>
</dbReference>
<feature type="binding site" evidence="7">
    <location>
        <begin position="50"/>
        <end position="51"/>
    </location>
    <ligand>
        <name>Fe-coproporphyrin III</name>
        <dbReference type="ChEBI" id="CHEBI:68438"/>
    </ligand>
</feature>
<evidence type="ECO:0000256" key="2">
    <source>
        <dbReference type="ARBA" id="ARBA00023004"/>
    </source>
</evidence>
<comment type="subcellular location">
    <subcellularLocation>
        <location evidence="7">Cytoplasm</location>
    </subcellularLocation>
</comment>
<feature type="binding site" evidence="7">
    <location>
        <position position="128"/>
    </location>
    <ligand>
        <name>Fe-coproporphyrin III</name>
        <dbReference type="ChEBI" id="CHEBI:68438"/>
    </ligand>
</feature>
<dbReference type="GO" id="GO:0006783">
    <property type="term" value="P:heme biosynthetic process"/>
    <property type="evidence" value="ECO:0007669"/>
    <property type="project" value="UniProtKB-UniRule"/>
</dbReference>
<evidence type="ECO:0000256" key="1">
    <source>
        <dbReference type="ARBA" id="ARBA00004744"/>
    </source>
</evidence>
<evidence type="ECO:0000313" key="10">
    <source>
        <dbReference type="Proteomes" id="UP000029015"/>
    </source>
</evidence>
<dbReference type="Gene3D" id="3.40.50.1400">
    <property type="match status" value="2"/>
</dbReference>
<dbReference type="SUPFAM" id="SSF53800">
    <property type="entry name" value="Chelatase"/>
    <property type="match status" value="1"/>
</dbReference>
<evidence type="ECO:0000256" key="7">
    <source>
        <dbReference type="HAMAP-Rule" id="MF_00323"/>
    </source>
</evidence>
<dbReference type="InterPro" id="IPR001015">
    <property type="entry name" value="Ferrochelatase"/>
</dbReference>
<feature type="binding site" evidence="7">
    <location>
        <position position="31"/>
    </location>
    <ligand>
        <name>Fe-coproporphyrin III</name>
        <dbReference type="ChEBI" id="CHEBI:68438"/>
    </ligand>
</feature>
<name>A0A086Z092_9BIFI</name>
<dbReference type="Proteomes" id="UP000029015">
    <property type="component" value="Unassembled WGS sequence"/>
</dbReference>
<gene>
    <name evidence="7" type="primary">cpfC</name>
    <name evidence="9" type="ORF">BACT_0643</name>
</gene>
<dbReference type="EMBL" id="JGYK01000001">
    <property type="protein sequence ID" value="KFI39942.1"/>
    <property type="molecule type" value="Genomic_DNA"/>
</dbReference>
<sequence length="314" mass="35364">MNKQAMTAVLLMAYGTPSEQADIEPYYRNIRHNHANPNPPKALLDELTRRYLAIGLPSPLARITQAQGDGLQALLDEEAPGKYRVYVGLRYIEPFIAQTVERIVADGAERIIGLPLAPEYSSFSSEGYHNIVRAALKEHPDIDYAPVKSWWRQGELIDFWSQQLEDLKALTDRPDTRLLFSAHSLLRRIIERGDPYGREVTDFAKAIAAQAGLRQDQWTLAWQSAGRTKEPWMGPAFESVARELVAEDGVKTVISASIGFVAENLEIRYDIDITLKKIIQDEGGRLIRLSMPNDDIKLLKTLRSTVLDLEEPQG</sequence>
<feature type="binding site" evidence="7">
    <location>
        <position position="58"/>
    </location>
    <ligand>
        <name>Fe-coproporphyrin III</name>
        <dbReference type="ChEBI" id="CHEBI:68438"/>
    </ligand>
</feature>
<protein>
    <recommendedName>
        <fullName evidence="7">Coproporphyrin III ferrochelatase</fullName>
        <ecNumber evidence="7">4.99.1.9</ecNumber>
    </recommendedName>
</protein>
<evidence type="ECO:0000256" key="3">
    <source>
        <dbReference type="ARBA" id="ARBA00023133"/>
    </source>
</evidence>
<feature type="binding site" evidence="7">
    <location>
        <position position="183"/>
    </location>
    <ligand>
        <name>Fe(2+)</name>
        <dbReference type="ChEBI" id="CHEBI:29033"/>
    </ligand>
</feature>
<dbReference type="GO" id="GO:0046872">
    <property type="term" value="F:metal ion binding"/>
    <property type="evidence" value="ECO:0007669"/>
    <property type="project" value="UniProtKB-KW"/>
</dbReference>
<dbReference type="GO" id="GO:0004325">
    <property type="term" value="F:ferrochelatase activity"/>
    <property type="evidence" value="ECO:0007669"/>
    <property type="project" value="UniProtKB-UniRule"/>
</dbReference>
<dbReference type="RefSeq" id="WP_033503432.1">
    <property type="nucleotide sequence ID" value="NZ_CP011786.1"/>
</dbReference>
<evidence type="ECO:0000256" key="4">
    <source>
        <dbReference type="ARBA" id="ARBA00023239"/>
    </source>
</evidence>
<comment type="function">
    <text evidence="7">Involved in coproporphyrin-dependent heme b biosynthesis. Catalyzes the insertion of ferrous iron into coproporphyrin III to form Fe-coproporphyrin III.</text>
</comment>
<dbReference type="InterPro" id="IPR033659">
    <property type="entry name" value="Ferrochelatase_N"/>
</dbReference>
<keyword evidence="10" id="KW-1185">Reference proteome</keyword>
<comment type="catalytic activity">
    <reaction evidence="6">
        <text>Fe-coproporphyrin III + 2 H(+) = coproporphyrin III + Fe(2+)</text>
        <dbReference type="Rhea" id="RHEA:49572"/>
        <dbReference type="ChEBI" id="CHEBI:15378"/>
        <dbReference type="ChEBI" id="CHEBI:29033"/>
        <dbReference type="ChEBI" id="CHEBI:68438"/>
        <dbReference type="ChEBI" id="CHEBI:131725"/>
        <dbReference type="EC" id="4.99.1.9"/>
    </reaction>
    <physiologicalReaction direction="right-to-left" evidence="6">
        <dbReference type="Rhea" id="RHEA:49574"/>
    </physiologicalReaction>
</comment>
<evidence type="ECO:0000256" key="8">
    <source>
        <dbReference type="RuleBase" id="RU004185"/>
    </source>
</evidence>
<dbReference type="Pfam" id="PF00762">
    <property type="entry name" value="Ferrochelatase"/>
    <property type="match status" value="1"/>
</dbReference>
<accession>A0A086Z092</accession>
<dbReference type="NCBIfam" id="TIGR00109">
    <property type="entry name" value="hemH"/>
    <property type="match status" value="1"/>
</dbReference>
<comment type="pathway">
    <text evidence="1 7">Porphyrin-containing compound metabolism; protoheme biosynthesis.</text>
</comment>
<dbReference type="STRING" id="1437605.AB656_01825"/>
<dbReference type="CDD" id="cd00419">
    <property type="entry name" value="Ferrochelatase_C"/>
    <property type="match status" value="1"/>
</dbReference>
<feature type="binding site" description="axial binding residue" evidence="7">
    <location>
        <position position="14"/>
    </location>
    <ligand>
        <name>Fe-coproporphyrin III</name>
        <dbReference type="ChEBI" id="CHEBI:68438"/>
    </ligand>
    <ligandPart>
        <name>Fe</name>
        <dbReference type="ChEBI" id="CHEBI:18248"/>
    </ligandPart>
</feature>
<dbReference type="KEGG" id="bact:AB656_01825"/>
<keyword evidence="5 7" id="KW-0627">Porphyrin biosynthesis</keyword>
<organism evidence="9 10">
    <name type="scientific">Bifidobacterium actinocoloniiforme DSM 22766</name>
    <dbReference type="NCBI Taxonomy" id="1437605"/>
    <lineage>
        <taxon>Bacteria</taxon>
        <taxon>Bacillati</taxon>
        <taxon>Actinomycetota</taxon>
        <taxon>Actinomycetes</taxon>
        <taxon>Bifidobacteriales</taxon>
        <taxon>Bifidobacteriaceae</taxon>
        <taxon>Bifidobacterium</taxon>
    </lineage>
</organism>
<dbReference type="InterPro" id="IPR033644">
    <property type="entry name" value="Ferrochelatase_C"/>
</dbReference>
<keyword evidence="7" id="KW-0963">Cytoplasm</keyword>
<evidence type="ECO:0000313" key="9">
    <source>
        <dbReference type="EMBL" id="KFI39942.1"/>
    </source>
</evidence>
<dbReference type="PATRIC" id="fig|1437605.7.peg.377"/>
<keyword evidence="4 7" id="KW-0456">Lyase</keyword>
<dbReference type="PANTHER" id="PTHR11108">
    <property type="entry name" value="FERROCHELATASE"/>
    <property type="match status" value="1"/>
</dbReference>
<dbReference type="PANTHER" id="PTHR11108:SF1">
    <property type="entry name" value="FERROCHELATASE, MITOCHONDRIAL"/>
    <property type="match status" value="1"/>
</dbReference>
<evidence type="ECO:0000256" key="6">
    <source>
        <dbReference type="ARBA" id="ARBA00024536"/>
    </source>
</evidence>
<keyword evidence="3 7" id="KW-0350">Heme biosynthesis</keyword>
<comment type="caution">
    <text evidence="9">The sequence shown here is derived from an EMBL/GenBank/DDBJ whole genome shotgun (WGS) entry which is preliminary data.</text>
</comment>
<comment type="similarity">
    <text evidence="7 8">Belongs to the ferrochelatase family.</text>
</comment>
<proteinExistence type="inferred from homology"/>
<dbReference type="EC" id="4.99.1.9" evidence="7"/>
<dbReference type="AlphaFoldDB" id="A0A086Z092"/>
<dbReference type="CDD" id="cd03411">
    <property type="entry name" value="Ferrochelatase_N"/>
    <property type="match status" value="1"/>
</dbReference>
<feature type="binding site" evidence="7">
    <location>
        <position position="266"/>
    </location>
    <ligand>
        <name>Fe(2+)</name>
        <dbReference type="ChEBI" id="CHEBI:29033"/>
    </ligand>
</feature>
<dbReference type="eggNOG" id="COG0276">
    <property type="taxonomic scope" value="Bacteria"/>
</dbReference>
<evidence type="ECO:0000256" key="5">
    <source>
        <dbReference type="ARBA" id="ARBA00023244"/>
    </source>
</evidence>
<dbReference type="GO" id="GO:0005737">
    <property type="term" value="C:cytoplasm"/>
    <property type="evidence" value="ECO:0007669"/>
    <property type="project" value="UniProtKB-SubCell"/>
</dbReference>